<accession>A0AAU9W6X3</accession>
<evidence type="ECO:0000259" key="1">
    <source>
        <dbReference type="Pfam" id="PF20700"/>
    </source>
</evidence>
<sequence>MADIVVVDGSWNQQGWSARDGVVAVISINTGKVLDAIFLSNSCTISRMDYLGWVIRHEGYCFHNHKGSSQVIDSSIVIYSETCHLHLFLQYIPFVGDRDSKSYSEVCKMAHYGPAVFIPKEDCITHVTEQMGTALRK</sequence>
<evidence type="ECO:0000313" key="3">
    <source>
        <dbReference type="Proteomes" id="UP001159428"/>
    </source>
</evidence>
<gene>
    <name evidence="2" type="ORF">PMEA_00031415</name>
</gene>
<keyword evidence="3" id="KW-1185">Reference proteome</keyword>
<evidence type="ECO:0000313" key="2">
    <source>
        <dbReference type="EMBL" id="CAH3044829.1"/>
    </source>
</evidence>
<protein>
    <recommendedName>
        <fullName evidence="1">Mutator-like transposase domain-containing protein</fullName>
    </recommendedName>
</protein>
<dbReference type="InterPro" id="IPR049012">
    <property type="entry name" value="Mutator_transp_dom"/>
</dbReference>
<name>A0AAU9W6X3_9CNID</name>
<dbReference type="EMBL" id="CALNXJ010000007">
    <property type="protein sequence ID" value="CAH3044829.1"/>
    <property type="molecule type" value="Genomic_DNA"/>
</dbReference>
<feature type="domain" description="Mutator-like transposase" evidence="1">
    <location>
        <begin position="5"/>
        <end position="137"/>
    </location>
</feature>
<dbReference type="Pfam" id="PF20700">
    <property type="entry name" value="Mutator"/>
    <property type="match status" value="1"/>
</dbReference>
<feature type="non-terminal residue" evidence="2">
    <location>
        <position position="137"/>
    </location>
</feature>
<dbReference type="Proteomes" id="UP001159428">
    <property type="component" value="Unassembled WGS sequence"/>
</dbReference>
<reference evidence="2 3" key="1">
    <citation type="submission" date="2022-05" db="EMBL/GenBank/DDBJ databases">
        <authorList>
            <consortium name="Genoscope - CEA"/>
            <person name="William W."/>
        </authorList>
    </citation>
    <scope>NUCLEOTIDE SEQUENCE [LARGE SCALE GENOMIC DNA]</scope>
</reference>
<dbReference type="AlphaFoldDB" id="A0AAU9W6X3"/>
<comment type="caution">
    <text evidence="2">The sequence shown here is derived from an EMBL/GenBank/DDBJ whole genome shotgun (WGS) entry which is preliminary data.</text>
</comment>
<proteinExistence type="predicted"/>
<organism evidence="2 3">
    <name type="scientific">Pocillopora meandrina</name>
    <dbReference type="NCBI Taxonomy" id="46732"/>
    <lineage>
        <taxon>Eukaryota</taxon>
        <taxon>Metazoa</taxon>
        <taxon>Cnidaria</taxon>
        <taxon>Anthozoa</taxon>
        <taxon>Hexacorallia</taxon>
        <taxon>Scleractinia</taxon>
        <taxon>Astrocoeniina</taxon>
        <taxon>Pocilloporidae</taxon>
        <taxon>Pocillopora</taxon>
    </lineage>
</organism>